<dbReference type="GO" id="GO:0003676">
    <property type="term" value="F:nucleic acid binding"/>
    <property type="evidence" value="ECO:0007669"/>
    <property type="project" value="InterPro"/>
</dbReference>
<dbReference type="EMBL" id="JARYMX010000001">
    <property type="protein sequence ID" value="KAJ9566557.1"/>
    <property type="molecule type" value="Genomic_DNA"/>
</dbReference>
<keyword evidence="1" id="KW-0862">Zinc</keyword>
<dbReference type="InterPro" id="IPR001878">
    <property type="entry name" value="Znf_CCHC"/>
</dbReference>
<comment type="caution">
    <text evidence="3">The sequence shown here is derived from an EMBL/GenBank/DDBJ whole genome shotgun (WGS) entry which is preliminary data.</text>
</comment>
<protein>
    <recommendedName>
        <fullName evidence="2">CCHC-type domain-containing protein</fullName>
    </recommendedName>
</protein>
<dbReference type="Pfam" id="PF14223">
    <property type="entry name" value="Retrotran_gag_2"/>
    <property type="match status" value="1"/>
</dbReference>
<name>A0AA38WMV9_9ASTR</name>
<dbReference type="AlphaFoldDB" id="A0AA38WMV9"/>
<organism evidence="3 4">
    <name type="scientific">Centaurea solstitialis</name>
    <name type="common">yellow star-thistle</name>
    <dbReference type="NCBI Taxonomy" id="347529"/>
    <lineage>
        <taxon>Eukaryota</taxon>
        <taxon>Viridiplantae</taxon>
        <taxon>Streptophyta</taxon>
        <taxon>Embryophyta</taxon>
        <taxon>Tracheophyta</taxon>
        <taxon>Spermatophyta</taxon>
        <taxon>Magnoliopsida</taxon>
        <taxon>eudicotyledons</taxon>
        <taxon>Gunneridae</taxon>
        <taxon>Pentapetalae</taxon>
        <taxon>asterids</taxon>
        <taxon>campanulids</taxon>
        <taxon>Asterales</taxon>
        <taxon>Asteraceae</taxon>
        <taxon>Carduoideae</taxon>
        <taxon>Cardueae</taxon>
        <taxon>Centaureinae</taxon>
        <taxon>Centaurea</taxon>
    </lineage>
</organism>
<proteinExistence type="predicted"/>
<feature type="domain" description="CCHC-type" evidence="2">
    <location>
        <begin position="251"/>
        <end position="264"/>
    </location>
</feature>
<dbReference type="SMART" id="SM00343">
    <property type="entry name" value="ZnF_C2HC"/>
    <property type="match status" value="1"/>
</dbReference>
<dbReference type="Proteomes" id="UP001172457">
    <property type="component" value="Chromosome 1"/>
</dbReference>
<dbReference type="InterPro" id="IPR036875">
    <property type="entry name" value="Znf_CCHC_sf"/>
</dbReference>
<keyword evidence="4" id="KW-1185">Reference proteome</keyword>
<evidence type="ECO:0000313" key="4">
    <source>
        <dbReference type="Proteomes" id="UP001172457"/>
    </source>
</evidence>
<dbReference type="GO" id="GO:0008270">
    <property type="term" value="F:zinc ion binding"/>
    <property type="evidence" value="ECO:0007669"/>
    <property type="project" value="UniProtKB-KW"/>
</dbReference>
<dbReference type="SUPFAM" id="SSF57756">
    <property type="entry name" value="Retrovirus zinc finger-like domains"/>
    <property type="match status" value="1"/>
</dbReference>
<dbReference type="Pfam" id="PF00098">
    <property type="entry name" value="zf-CCHC"/>
    <property type="match status" value="1"/>
</dbReference>
<sequence length="383" mass="44179">MAVPHDIFTSVDHCYLSKDIWEELERQIEGGRKTLENNKAVCINEYHSFKALEGETLSDTYSRFNSLISNCKRYGIVRSPEDNNSIFLGSLGPEWIHLTMSMRITLDLEGWTLVDAFGSLKSQENQVMQMKRSYGGPLPLVAGEGAEIKREEKKDEKEKKKKKKVLMGEISESSEEEISVKELAKAVALITREFRRGGDRREYRGQERRYFKEGGRREENVKRDDEERRVEEKKITYRSEGQKKEEVKDGCFKCGKLGHFVAECWSKAPKTSQKGPRDAAYFKRKVEYYTQKSLVAQTSDLVTDESSEDEARKGFLAWEDSDTEDEIFCGMAKVNEEASNLVISEVSIQSLTLSDLFKEISESVDMFYSERKELKKKLSLYEK</sequence>
<dbReference type="Gene3D" id="4.10.60.10">
    <property type="entry name" value="Zinc finger, CCHC-type"/>
    <property type="match status" value="1"/>
</dbReference>
<keyword evidence="1" id="KW-0479">Metal-binding</keyword>
<evidence type="ECO:0000256" key="1">
    <source>
        <dbReference type="PROSITE-ProRule" id="PRU00047"/>
    </source>
</evidence>
<accession>A0AA38WMV9</accession>
<evidence type="ECO:0000259" key="2">
    <source>
        <dbReference type="PROSITE" id="PS50158"/>
    </source>
</evidence>
<keyword evidence="1" id="KW-0863">Zinc-finger</keyword>
<gene>
    <name evidence="3" type="ORF">OSB04_002523</name>
</gene>
<evidence type="ECO:0000313" key="3">
    <source>
        <dbReference type="EMBL" id="KAJ9566557.1"/>
    </source>
</evidence>
<reference evidence="3" key="1">
    <citation type="submission" date="2023-03" db="EMBL/GenBank/DDBJ databases">
        <title>Chromosome-scale reference genome and RAD-based genetic map of yellow starthistle (Centaurea solstitialis) reveal putative structural variation and QTLs associated with invader traits.</title>
        <authorList>
            <person name="Reatini B."/>
            <person name="Cang F.A."/>
            <person name="Jiang Q."/>
            <person name="Mckibben M.T.W."/>
            <person name="Barker M.S."/>
            <person name="Rieseberg L.H."/>
            <person name="Dlugosch K.M."/>
        </authorList>
    </citation>
    <scope>NUCLEOTIDE SEQUENCE</scope>
    <source>
        <strain evidence="3">CAN-66</strain>
        <tissue evidence="3">Leaf</tissue>
    </source>
</reference>
<dbReference type="PROSITE" id="PS50158">
    <property type="entry name" value="ZF_CCHC"/>
    <property type="match status" value="1"/>
</dbReference>